<protein>
    <submittedName>
        <fullName evidence="2">Putative HNH endonuclease</fullName>
    </submittedName>
</protein>
<evidence type="ECO:0000259" key="1">
    <source>
        <dbReference type="Pfam" id="PF13392"/>
    </source>
</evidence>
<evidence type="ECO:0000313" key="2">
    <source>
        <dbReference type="EMBL" id="AKG94421.1"/>
    </source>
</evidence>
<dbReference type="RefSeq" id="YP_009303717.1">
    <property type="nucleotide sequence ID" value="NC_031260.1"/>
</dbReference>
<keyword evidence="2" id="KW-0255">Endonuclease</keyword>
<keyword evidence="3" id="KW-1185">Reference proteome</keyword>
<dbReference type="SUPFAM" id="SSF54060">
    <property type="entry name" value="His-Me finger endonucleases"/>
    <property type="match status" value="1"/>
</dbReference>
<proteinExistence type="predicted"/>
<dbReference type="GeneID" id="29123224"/>
<gene>
    <name evidence="2" type="ORF">ZZ2_018</name>
</gene>
<organism evidence="2 3">
    <name type="scientific">Enterococcus phage Ec-ZZ2</name>
    <dbReference type="NCBI Taxonomy" id="1647400"/>
    <lineage>
        <taxon>Viruses</taxon>
        <taxon>Duplodnaviria</taxon>
        <taxon>Heunggongvirae</taxon>
        <taxon>Uroviricota</taxon>
        <taxon>Caudoviricetes</taxon>
        <taxon>Efquatrovirus</taxon>
        <taxon>Efquatrovirus EcZZ2</taxon>
    </lineage>
</organism>
<feature type="domain" description="HNH nuclease" evidence="1">
    <location>
        <begin position="11"/>
        <end position="39"/>
    </location>
</feature>
<dbReference type="KEGG" id="vg:29123224"/>
<name>A0A139ZVX9_9CAUD</name>
<dbReference type="GO" id="GO:0004519">
    <property type="term" value="F:endonuclease activity"/>
    <property type="evidence" value="ECO:0007669"/>
    <property type="project" value="UniProtKB-KW"/>
</dbReference>
<evidence type="ECO:0000313" key="3">
    <source>
        <dbReference type="Proteomes" id="UP000204463"/>
    </source>
</evidence>
<sequence>MVATHFLTKIDGYDINHVDGNKSNNHVSNLEYVSHSDNAKHAYKLGINKGRRGYKEPKPFNYTMKLKILPYK</sequence>
<dbReference type="EMBL" id="KR131750">
    <property type="protein sequence ID" value="AKG94421.1"/>
    <property type="molecule type" value="Genomic_DNA"/>
</dbReference>
<dbReference type="InterPro" id="IPR003615">
    <property type="entry name" value="HNH_nuc"/>
</dbReference>
<dbReference type="Proteomes" id="UP000204463">
    <property type="component" value="Segment"/>
</dbReference>
<keyword evidence="2" id="KW-0540">Nuclease</keyword>
<dbReference type="InterPro" id="IPR044925">
    <property type="entry name" value="His-Me_finger_sf"/>
</dbReference>
<dbReference type="OrthoDB" id="21336at10239"/>
<dbReference type="Gene3D" id="3.90.75.20">
    <property type="match status" value="1"/>
</dbReference>
<keyword evidence="2" id="KW-0378">Hydrolase</keyword>
<dbReference type="Pfam" id="PF13392">
    <property type="entry name" value="HNH_3"/>
    <property type="match status" value="1"/>
</dbReference>
<accession>A0A139ZVX9</accession>
<reference evidence="3" key="1">
    <citation type="submission" date="2015-04" db="EMBL/GenBank/DDBJ databases">
        <authorList>
            <person name="Sun Y."/>
            <person name="Li J."/>
            <person name="Shi H."/>
            <person name="Su S."/>
            <person name="Zhang Z."/>
        </authorList>
    </citation>
    <scope>NUCLEOTIDE SEQUENCE [LARGE SCALE GENOMIC DNA]</scope>
</reference>